<keyword evidence="14" id="KW-0234">DNA repair</keyword>
<evidence type="ECO:0000256" key="7">
    <source>
        <dbReference type="ARBA" id="ARBA00022763"/>
    </source>
</evidence>
<feature type="region of interest" description="Disordered" evidence="17">
    <location>
        <begin position="409"/>
        <end position="457"/>
    </location>
</feature>
<feature type="domain" description="XPG N-terminal" evidence="19">
    <location>
        <begin position="1"/>
        <end position="99"/>
    </location>
</feature>
<keyword evidence="15" id="KW-0539">Nucleus</keyword>
<name>M8AUP1_AEGTA</name>
<dbReference type="PANTHER" id="PTHR11081">
    <property type="entry name" value="FLAP ENDONUCLEASE FAMILY MEMBER"/>
    <property type="match status" value="1"/>
</dbReference>
<dbReference type="PANTHER" id="PTHR11081:SF65">
    <property type="entry name" value="DNA DAMAGE-INDUCIBLE PROTEIN DIN7-RELATED"/>
    <property type="match status" value="1"/>
</dbReference>
<dbReference type="GO" id="GO:0017108">
    <property type="term" value="F:5'-flap endonuclease activity"/>
    <property type="evidence" value="ECO:0007669"/>
    <property type="project" value="TreeGrafter"/>
</dbReference>
<evidence type="ECO:0000256" key="14">
    <source>
        <dbReference type="ARBA" id="ARBA00023204"/>
    </source>
</evidence>
<dbReference type="InterPro" id="IPR029060">
    <property type="entry name" value="PIN-like_dom_sf"/>
</dbReference>
<evidence type="ECO:0000313" key="20">
    <source>
        <dbReference type="EnsemblPlants" id="EMT05144"/>
    </source>
</evidence>
<evidence type="ECO:0000256" key="1">
    <source>
        <dbReference type="ARBA" id="ARBA00001946"/>
    </source>
</evidence>
<evidence type="ECO:0000256" key="2">
    <source>
        <dbReference type="ARBA" id="ARBA00004123"/>
    </source>
</evidence>
<reference evidence="20" key="1">
    <citation type="submission" date="2015-06" db="UniProtKB">
        <authorList>
            <consortium name="EnsemblPlants"/>
        </authorList>
    </citation>
    <scope>IDENTIFICATION</scope>
</reference>
<feature type="region of interest" description="Disordered" evidence="17">
    <location>
        <begin position="665"/>
        <end position="851"/>
    </location>
</feature>
<dbReference type="GO" id="GO:0046872">
    <property type="term" value="F:metal ion binding"/>
    <property type="evidence" value="ECO:0007669"/>
    <property type="project" value="UniProtKB-KW"/>
</dbReference>
<dbReference type="GO" id="GO:0035312">
    <property type="term" value="F:5'-3' DNA exonuclease activity"/>
    <property type="evidence" value="ECO:0007669"/>
    <property type="project" value="InterPro"/>
</dbReference>
<dbReference type="InterPro" id="IPR006084">
    <property type="entry name" value="XPG/Rad2"/>
</dbReference>
<dbReference type="FunFam" id="1.10.150.20:FF:000011">
    <property type="entry name" value="exonuclease 1"/>
    <property type="match status" value="1"/>
</dbReference>
<evidence type="ECO:0000256" key="8">
    <source>
        <dbReference type="ARBA" id="ARBA00022769"/>
    </source>
</evidence>
<dbReference type="SUPFAM" id="SSF88723">
    <property type="entry name" value="PIN domain-like"/>
    <property type="match status" value="1"/>
</dbReference>
<dbReference type="PRINTS" id="PR00853">
    <property type="entry name" value="XPGRADSUPER"/>
</dbReference>
<dbReference type="InterPro" id="IPR006085">
    <property type="entry name" value="XPG_DNA_repair_N"/>
</dbReference>
<evidence type="ECO:0000259" key="18">
    <source>
        <dbReference type="SMART" id="SM00484"/>
    </source>
</evidence>
<feature type="compositionally biased region" description="Polar residues" evidence="17">
    <location>
        <begin position="374"/>
        <end position="390"/>
    </location>
</feature>
<dbReference type="GO" id="GO:0003677">
    <property type="term" value="F:DNA binding"/>
    <property type="evidence" value="ECO:0007669"/>
    <property type="project" value="UniProtKB-KW"/>
</dbReference>
<dbReference type="InterPro" id="IPR044752">
    <property type="entry name" value="PIN-like_EXO1"/>
</dbReference>
<dbReference type="Pfam" id="PF00867">
    <property type="entry name" value="XPG_I"/>
    <property type="match status" value="1"/>
</dbReference>
<evidence type="ECO:0000259" key="19">
    <source>
        <dbReference type="SMART" id="SM00485"/>
    </source>
</evidence>
<evidence type="ECO:0000256" key="6">
    <source>
        <dbReference type="ARBA" id="ARBA00022723"/>
    </source>
</evidence>
<evidence type="ECO:0000256" key="12">
    <source>
        <dbReference type="ARBA" id="ARBA00022881"/>
    </source>
</evidence>
<keyword evidence="9" id="KW-0378">Hydrolase</keyword>
<organism evidence="20">
    <name type="scientific">Aegilops tauschii</name>
    <name type="common">Tausch's goatgrass</name>
    <name type="synonym">Aegilops squarrosa</name>
    <dbReference type="NCBI Taxonomy" id="37682"/>
    <lineage>
        <taxon>Eukaryota</taxon>
        <taxon>Viridiplantae</taxon>
        <taxon>Streptophyta</taxon>
        <taxon>Embryophyta</taxon>
        <taxon>Tracheophyta</taxon>
        <taxon>Spermatophyta</taxon>
        <taxon>Magnoliopsida</taxon>
        <taxon>Liliopsida</taxon>
        <taxon>Poales</taxon>
        <taxon>Poaceae</taxon>
        <taxon>BOP clade</taxon>
        <taxon>Pooideae</taxon>
        <taxon>Triticodae</taxon>
        <taxon>Triticeae</taxon>
        <taxon>Triticinae</taxon>
        <taxon>Aegilops</taxon>
    </lineage>
</organism>
<dbReference type="Gene3D" id="1.10.150.20">
    <property type="entry name" value="5' to 3' exonuclease, C-terminal subdomain"/>
    <property type="match status" value="1"/>
</dbReference>
<keyword evidence="11" id="KW-0460">Magnesium</keyword>
<feature type="region of interest" description="Disordered" evidence="17">
    <location>
        <begin position="534"/>
        <end position="602"/>
    </location>
</feature>
<keyword evidence="5" id="KW-0540">Nuclease</keyword>
<accession>M8AUP1</accession>
<evidence type="ECO:0000256" key="13">
    <source>
        <dbReference type="ARBA" id="ARBA00023125"/>
    </source>
</evidence>
<keyword evidence="7" id="KW-0227">DNA damage</keyword>
<dbReference type="InterPro" id="IPR006086">
    <property type="entry name" value="XPG-I_dom"/>
</dbReference>
<dbReference type="InterPro" id="IPR037315">
    <property type="entry name" value="EXO1_H3TH"/>
</dbReference>
<evidence type="ECO:0000256" key="16">
    <source>
        <dbReference type="ARBA" id="ARBA00060210"/>
    </source>
</evidence>
<dbReference type="PROSITE" id="PS00841">
    <property type="entry name" value="XPG_1"/>
    <property type="match status" value="1"/>
</dbReference>
<feature type="compositionally biased region" description="Basic and acidic residues" evidence="17">
    <location>
        <begin position="413"/>
        <end position="422"/>
    </location>
</feature>
<dbReference type="GO" id="GO:0006281">
    <property type="term" value="P:DNA repair"/>
    <property type="evidence" value="ECO:0007669"/>
    <property type="project" value="UniProtKB-KW"/>
</dbReference>
<evidence type="ECO:0000256" key="10">
    <source>
        <dbReference type="ARBA" id="ARBA00022839"/>
    </source>
</evidence>
<comment type="cofactor">
    <cofactor evidence="1">
        <name>Mg(2+)</name>
        <dbReference type="ChEBI" id="CHEBI:18420"/>
    </cofactor>
</comment>
<keyword evidence="13" id="KW-0238">DNA-binding</keyword>
<comment type="similarity">
    <text evidence="3">Belongs to the XPG/RAD2 endonuclease family. EXO1 subfamily.</text>
</comment>
<feature type="compositionally biased region" description="Polar residues" evidence="17">
    <location>
        <begin position="546"/>
        <end position="556"/>
    </location>
</feature>
<protein>
    <recommendedName>
        <fullName evidence="4">Exonuclease 1</fullName>
    </recommendedName>
</protein>
<evidence type="ECO:0000256" key="3">
    <source>
        <dbReference type="ARBA" id="ARBA00010563"/>
    </source>
</evidence>
<comment type="function">
    <text evidence="16">Putative 5'-&gt;3' double-stranded DNA exonuclease which may also contain a cryptic 3'-&gt;5' double-stranded DNA exonuclease activity. May be involved in DNA mismatch repair (MMR).</text>
</comment>
<keyword evidence="12" id="KW-0267">Excision nuclease</keyword>
<feature type="compositionally biased region" description="Polar residues" evidence="17">
    <location>
        <begin position="757"/>
        <end position="766"/>
    </location>
</feature>
<dbReference type="GO" id="GO:0005634">
    <property type="term" value="C:nucleus"/>
    <property type="evidence" value="ECO:0007669"/>
    <property type="project" value="UniProtKB-SubCell"/>
</dbReference>
<evidence type="ECO:0000256" key="4">
    <source>
        <dbReference type="ARBA" id="ARBA00020324"/>
    </source>
</evidence>
<dbReference type="FunFam" id="3.40.50.1010:FF:000002">
    <property type="entry name" value="Exonuclease 1, putative"/>
    <property type="match status" value="1"/>
</dbReference>
<dbReference type="EnsemblPlants" id="EMT05144">
    <property type="protein sequence ID" value="EMT05144"/>
    <property type="gene ID" value="F775_05402"/>
</dbReference>
<evidence type="ECO:0000256" key="15">
    <source>
        <dbReference type="ARBA" id="ARBA00023242"/>
    </source>
</evidence>
<dbReference type="Pfam" id="PF00752">
    <property type="entry name" value="XPG_N"/>
    <property type="match status" value="1"/>
</dbReference>
<evidence type="ECO:0000256" key="9">
    <source>
        <dbReference type="ARBA" id="ARBA00022801"/>
    </source>
</evidence>
<sequence>MGIQGLLPQLKSIMAPIRVEDLRGQTVAVDTYSWLHKGALSCGDRLCKGIPTTRHIEYCMHRVNLLRHHGVKPILVFDGGFLPMKSEQEIKRARSRKENLERAREHEAAGNSRAAFDCYQKAVDITPKIALELIQVLKQEKVDYIVAPYEADAQMTFLSVNKLVDAVITEDSDLIPFGCSRVPHIIFKMDKFGQGVEFQITRLEQNRELDLNGFTKQMLLEMCILSGCDYLPSLPGMGVKRAHALIQKLKSHEKVIKHLRYSAVSVPPQYEENFKKAIWAFQFQRAVVKGIALGEIDPLTKEPFEVFVFHKIFCVNLQFWESYACFLSYALLICRFSLLFSYCTTPNILAEGLASLEAKRKFRAPKVTPKQKMLNESSLPSPQTEHSGTPDSIEDTSLPMNNIQFSQYSSEHFSSEPPRDDSIDASQCSTGRAFPWDDSDSVSPHCSSRDIGNGPLSRDQRIEDAEVEVSYCNTSPMPISPCLERTSPGIADPSLVSHNTEPLRPVPHYAESYVAPTVRSSYFKKDKRVFTNQAENQFDDDDDNAETGTSTLSGVQPGNPGGVVKRRKLWDPQNFEDETLPPTSSHDSPAVDEGCGTDSLDDIDTNSEGRFGCNVSHVNNYSGIAEKSMDKFAALISSFRYAGSRASGLRAPLKDVKNTLSVRSILRPPEQNLRCTAKKTARGHRSQSRSRSDASNSADGPPDLSAFAHSPVFLPDLGKVTDKDAPARSTTGGCPDQSKNTRKAVGTAVSPPDLSTFAYTPTTTASRPERSKFSTAIRTADSPDLSTFAYRPTTTASRSEQSKLSPTAIRTADSPPDLSTFAYKSMKPLDGSRFAGTTLAASGRNSRGRFT</sequence>
<dbReference type="SMART" id="SM00485">
    <property type="entry name" value="XPGN"/>
    <property type="match status" value="1"/>
</dbReference>
<dbReference type="CDD" id="cd09857">
    <property type="entry name" value="PIN_EXO1"/>
    <property type="match status" value="1"/>
</dbReference>
<keyword evidence="6" id="KW-0479">Metal-binding</keyword>
<feature type="region of interest" description="Disordered" evidence="17">
    <location>
        <begin position="367"/>
        <end position="396"/>
    </location>
</feature>
<keyword evidence="10" id="KW-0269">Exonuclease</keyword>
<dbReference type="InterPro" id="IPR036279">
    <property type="entry name" value="5-3_exonuclease_C_sf"/>
</dbReference>
<comment type="subcellular location">
    <subcellularLocation>
        <location evidence="2">Nucleus</location>
    </subcellularLocation>
</comment>
<dbReference type="CDD" id="cd09908">
    <property type="entry name" value="H3TH_EXO1"/>
    <property type="match status" value="1"/>
</dbReference>
<dbReference type="Gene3D" id="3.40.50.1010">
    <property type="entry name" value="5'-nuclease"/>
    <property type="match status" value="1"/>
</dbReference>
<proteinExistence type="inferred from homology"/>
<evidence type="ECO:0000256" key="17">
    <source>
        <dbReference type="SAM" id="MobiDB-lite"/>
    </source>
</evidence>
<feature type="domain" description="XPG-I" evidence="18">
    <location>
        <begin position="142"/>
        <end position="211"/>
    </location>
</feature>
<dbReference type="InterPro" id="IPR019974">
    <property type="entry name" value="XPG_CS"/>
</dbReference>
<dbReference type="SMART" id="SM00484">
    <property type="entry name" value="XPGI"/>
    <property type="match status" value="1"/>
</dbReference>
<dbReference type="InterPro" id="IPR008918">
    <property type="entry name" value="HhH2"/>
</dbReference>
<keyword evidence="8" id="KW-0228">DNA excision</keyword>
<evidence type="ECO:0000256" key="5">
    <source>
        <dbReference type="ARBA" id="ARBA00022722"/>
    </source>
</evidence>
<dbReference type="SUPFAM" id="SSF47807">
    <property type="entry name" value="5' to 3' exonuclease, C-terminal subdomain"/>
    <property type="match status" value="1"/>
</dbReference>
<feature type="compositionally biased region" description="Polar residues" evidence="17">
    <location>
        <begin position="792"/>
        <end position="805"/>
    </location>
</feature>
<dbReference type="AlphaFoldDB" id="M8AUP1"/>
<dbReference type="SMART" id="SM00279">
    <property type="entry name" value="HhH2"/>
    <property type="match status" value="1"/>
</dbReference>
<evidence type="ECO:0000256" key="11">
    <source>
        <dbReference type="ARBA" id="ARBA00022842"/>
    </source>
</evidence>
<feature type="compositionally biased region" description="Basic residues" evidence="17">
    <location>
        <begin position="676"/>
        <end position="688"/>
    </location>
</feature>